<evidence type="ECO:0000313" key="4">
    <source>
        <dbReference type="Proteomes" id="UP000542813"/>
    </source>
</evidence>
<dbReference type="SUPFAM" id="SSF51735">
    <property type="entry name" value="NAD(P)-binding Rossmann-fold domains"/>
    <property type="match status" value="1"/>
</dbReference>
<evidence type="ECO:0000256" key="2">
    <source>
        <dbReference type="ARBA" id="ARBA00023002"/>
    </source>
</evidence>
<dbReference type="PANTHER" id="PTHR43477:SF1">
    <property type="entry name" value="DIHYDROANTICAPSIN 7-DEHYDROGENASE"/>
    <property type="match status" value="1"/>
</dbReference>
<dbReference type="Gene3D" id="3.40.50.720">
    <property type="entry name" value="NAD(P)-binding Rossmann-like Domain"/>
    <property type="match status" value="1"/>
</dbReference>
<name>A0A7W9GXA2_9ACTN</name>
<dbReference type="PRINTS" id="PR00080">
    <property type="entry name" value="SDRFAMILY"/>
</dbReference>
<dbReference type="EMBL" id="JACHMM010000001">
    <property type="protein sequence ID" value="MBB5791692.1"/>
    <property type="molecule type" value="Genomic_DNA"/>
</dbReference>
<sequence length="260" mass="26474">MISAVVTGAAKGLGAAVAARLAGAGTHVVAVDVDADGLDRLAAALPVPIGTVVGGVEDPATHERAAGLAAATAPLTWWVNNAGIDVQAAAHEVTPEQLSAALGVLQFGPMYGTCTAVRHMLPLRRGVIVNVSSIQAFAHWPRYFAYGAAKAAVVAMSRSVAVDYAPYGIRCVSVLPGSIDTPMLRSTFPPGADVAAELRREGEVSPTGRVAEPDEVAAVVAFLLSDDASYVSGTEVVVDGATTARGHPAPALPLDPARLQ</sequence>
<evidence type="ECO:0000256" key="1">
    <source>
        <dbReference type="ARBA" id="ARBA00006484"/>
    </source>
</evidence>
<dbReference type="GO" id="GO:0016491">
    <property type="term" value="F:oxidoreductase activity"/>
    <property type="evidence" value="ECO:0007669"/>
    <property type="project" value="UniProtKB-KW"/>
</dbReference>
<dbReference type="PRINTS" id="PR00081">
    <property type="entry name" value="GDHRDH"/>
</dbReference>
<gene>
    <name evidence="3" type="ORF">HD601_006267</name>
</gene>
<dbReference type="InterPro" id="IPR036291">
    <property type="entry name" value="NAD(P)-bd_dom_sf"/>
</dbReference>
<evidence type="ECO:0000313" key="3">
    <source>
        <dbReference type="EMBL" id="MBB5791692.1"/>
    </source>
</evidence>
<dbReference type="InterPro" id="IPR051122">
    <property type="entry name" value="SDR_DHRS6-like"/>
</dbReference>
<organism evidence="3 4">
    <name type="scientific">Jiangella mangrovi</name>
    <dbReference type="NCBI Taxonomy" id="1524084"/>
    <lineage>
        <taxon>Bacteria</taxon>
        <taxon>Bacillati</taxon>
        <taxon>Actinomycetota</taxon>
        <taxon>Actinomycetes</taxon>
        <taxon>Jiangellales</taxon>
        <taxon>Jiangellaceae</taxon>
        <taxon>Jiangella</taxon>
    </lineage>
</organism>
<dbReference type="FunFam" id="3.40.50.720:FF:000084">
    <property type="entry name" value="Short-chain dehydrogenase reductase"/>
    <property type="match status" value="1"/>
</dbReference>
<dbReference type="PANTHER" id="PTHR43477">
    <property type="entry name" value="DIHYDROANTICAPSIN 7-DEHYDROGENASE"/>
    <property type="match status" value="1"/>
</dbReference>
<dbReference type="AlphaFoldDB" id="A0A7W9GXA2"/>
<protein>
    <submittedName>
        <fullName evidence="3">NAD(P)-dependent dehydrogenase (Short-subunit alcohol dehydrogenase family)</fullName>
    </submittedName>
</protein>
<dbReference type="CDD" id="cd05233">
    <property type="entry name" value="SDR_c"/>
    <property type="match status" value="1"/>
</dbReference>
<proteinExistence type="inferred from homology"/>
<dbReference type="InterPro" id="IPR002347">
    <property type="entry name" value="SDR_fam"/>
</dbReference>
<accession>A0A7W9GXA2</accession>
<keyword evidence="4" id="KW-1185">Reference proteome</keyword>
<dbReference type="Proteomes" id="UP000542813">
    <property type="component" value="Unassembled WGS sequence"/>
</dbReference>
<dbReference type="RefSeq" id="WP_184828656.1">
    <property type="nucleotide sequence ID" value="NZ_JACHMM010000001.1"/>
</dbReference>
<dbReference type="Pfam" id="PF13561">
    <property type="entry name" value="adh_short_C2"/>
    <property type="match status" value="1"/>
</dbReference>
<dbReference type="PROSITE" id="PS00061">
    <property type="entry name" value="ADH_SHORT"/>
    <property type="match status" value="1"/>
</dbReference>
<keyword evidence="2" id="KW-0560">Oxidoreductase</keyword>
<reference evidence="3 4" key="1">
    <citation type="submission" date="2020-08" db="EMBL/GenBank/DDBJ databases">
        <title>Sequencing the genomes of 1000 actinobacteria strains.</title>
        <authorList>
            <person name="Klenk H.-P."/>
        </authorList>
    </citation>
    <scope>NUCLEOTIDE SEQUENCE [LARGE SCALE GENOMIC DNA]</scope>
    <source>
        <strain evidence="3 4">DSM 102122</strain>
    </source>
</reference>
<comment type="caution">
    <text evidence="3">The sequence shown here is derived from an EMBL/GenBank/DDBJ whole genome shotgun (WGS) entry which is preliminary data.</text>
</comment>
<dbReference type="InterPro" id="IPR020904">
    <property type="entry name" value="Sc_DH/Rdtase_CS"/>
</dbReference>
<comment type="similarity">
    <text evidence="1">Belongs to the short-chain dehydrogenases/reductases (SDR) family.</text>
</comment>